<name>A0ABW2KWA0_9PROT</name>
<evidence type="ECO:0000256" key="2">
    <source>
        <dbReference type="ARBA" id="ARBA00007261"/>
    </source>
</evidence>
<keyword evidence="3" id="KW-0482">Metalloprotease</keyword>
<accession>A0ABW2KWA0</accession>
<dbReference type="Gene3D" id="3.30.830.10">
    <property type="entry name" value="Metalloenzyme, LuxS/M16 peptidase-like"/>
    <property type="match status" value="2"/>
</dbReference>
<feature type="domain" description="Peptidase M16 N-terminal" evidence="5">
    <location>
        <begin position="14"/>
        <end position="161"/>
    </location>
</feature>
<gene>
    <name evidence="7" type="ORF">ACFQPS_14160</name>
</gene>
<dbReference type="PANTHER" id="PTHR11851:SF49">
    <property type="entry name" value="MITOCHONDRIAL-PROCESSING PEPTIDASE SUBUNIT ALPHA"/>
    <property type="match status" value="1"/>
</dbReference>
<evidence type="ECO:0000313" key="8">
    <source>
        <dbReference type="Proteomes" id="UP001596456"/>
    </source>
</evidence>
<dbReference type="SUPFAM" id="SSF63411">
    <property type="entry name" value="LuxS/MPP-like metallohydrolase"/>
    <property type="match status" value="2"/>
</dbReference>
<comment type="similarity">
    <text evidence="2 4">Belongs to the peptidase M16 family.</text>
</comment>
<dbReference type="Pfam" id="PF00675">
    <property type="entry name" value="Peptidase_M16"/>
    <property type="match status" value="1"/>
</dbReference>
<evidence type="ECO:0000313" key="7">
    <source>
        <dbReference type="EMBL" id="MFC7334308.1"/>
    </source>
</evidence>
<dbReference type="InterPro" id="IPR011765">
    <property type="entry name" value="Pept_M16_N"/>
</dbReference>
<organism evidence="7 8">
    <name type="scientific">Rhodocista pekingensis</name>
    <dbReference type="NCBI Taxonomy" id="201185"/>
    <lineage>
        <taxon>Bacteria</taxon>
        <taxon>Pseudomonadati</taxon>
        <taxon>Pseudomonadota</taxon>
        <taxon>Alphaproteobacteria</taxon>
        <taxon>Rhodospirillales</taxon>
        <taxon>Azospirillaceae</taxon>
        <taxon>Rhodocista</taxon>
    </lineage>
</organism>
<keyword evidence="3" id="KW-0378">Hydrolase</keyword>
<comment type="caution">
    <text evidence="7">The sequence shown here is derived from an EMBL/GenBank/DDBJ whole genome shotgun (WGS) entry which is preliminary data.</text>
</comment>
<dbReference type="Proteomes" id="UP001596456">
    <property type="component" value="Unassembled WGS sequence"/>
</dbReference>
<dbReference type="EMBL" id="JBHTCM010000015">
    <property type="protein sequence ID" value="MFC7334308.1"/>
    <property type="molecule type" value="Genomic_DNA"/>
</dbReference>
<dbReference type="InterPro" id="IPR050361">
    <property type="entry name" value="MPP/UQCRC_Complex"/>
</dbReference>
<dbReference type="Pfam" id="PF05193">
    <property type="entry name" value="Peptidase_M16_C"/>
    <property type="match status" value="1"/>
</dbReference>
<dbReference type="PANTHER" id="PTHR11851">
    <property type="entry name" value="METALLOPROTEASE"/>
    <property type="match status" value="1"/>
</dbReference>
<reference evidence="8" key="1">
    <citation type="journal article" date="2019" name="Int. J. Syst. Evol. Microbiol.">
        <title>The Global Catalogue of Microorganisms (GCM) 10K type strain sequencing project: providing services to taxonomists for standard genome sequencing and annotation.</title>
        <authorList>
            <consortium name="The Broad Institute Genomics Platform"/>
            <consortium name="The Broad Institute Genome Sequencing Center for Infectious Disease"/>
            <person name="Wu L."/>
            <person name="Ma J."/>
        </authorList>
    </citation>
    <scope>NUCLEOTIDE SEQUENCE [LARGE SCALE GENOMIC DNA]</scope>
    <source>
        <strain evidence="8">CGMCC 1.16275</strain>
    </source>
</reference>
<dbReference type="PROSITE" id="PS00143">
    <property type="entry name" value="INSULINASE"/>
    <property type="match status" value="1"/>
</dbReference>
<dbReference type="InterPro" id="IPR007863">
    <property type="entry name" value="Peptidase_M16_C"/>
</dbReference>
<keyword evidence="8" id="KW-1185">Reference proteome</keyword>
<comment type="cofactor">
    <cofactor evidence="1">
        <name>Zn(2+)</name>
        <dbReference type="ChEBI" id="CHEBI:29105"/>
    </cofactor>
</comment>
<sequence length="419" mass="45397">MSGVRVTTLPNGLRVATDPMPGVQTASVGVWIGVGSRHEPEAANGVAHLVEHMLFKGTDRRDAFRISAEIEDVGGHLNAYTGREHTTYYAKVLKEDVALALDLLADMIQHSRFDPADLDKERQVVIQEIGQAEDTPDDIIYDHWLATAFRGQALGRPILGTAEVVAALPREALTGYVAANYTAANMVVAAAGNVEHDRVVELVARLFGNLPAGTAQSAVRVDWNGGDFREDRDLEQLHILLGFAGVPLPDPDYYASQVLSTLLGGGMSSRLFQEVREKRGLVYSVHSFAWPMTDAGVFGIYAGTGPERTEELVPVVCDQVRSIADGLSPEEVTRARAQLKASQLMSLESTTNRAEQLAHALLVFDRPVPPEEIIARVDAVDADALRRVAARIFGSQPVLAALGPIGRLEPYERLAARLA</sequence>
<evidence type="ECO:0000259" key="6">
    <source>
        <dbReference type="Pfam" id="PF05193"/>
    </source>
</evidence>
<keyword evidence="3" id="KW-0645">Protease</keyword>
<proteinExistence type="inferred from homology"/>
<evidence type="ECO:0000256" key="3">
    <source>
        <dbReference type="ARBA" id="ARBA00023049"/>
    </source>
</evidence>
<dbReference type="InterPro" id="IPR001431">
    <property type="entry name" value="Pept_M16_Zn_BS"/>
</dbReference>
<evidence type="ECO:0000256" key="1">
    <source>
        <dbReference type="ARBA" id="ARBA00001947"/>
    </source>
</evidence>
<evidence type="ECO:0000256" key="4">
    <source>
        <dbReference type="RuleBase" id="RU004447"/>
    </source>
</evidence>
<protein>
    <submittedName>
        <fullName evidence="7">M16 family metallopeptidase</fullName>
    </submittedName>
</protein>
<dbReference type="InterPro" id="IPR011249">
    <property type="entry name" value="Metalloenz_LuxS/M16"/>
</dbReference>
<dbReference type="RefSeq" id="WP_377359871.1">
    <property type="nucleotide sequence ID" value="NZ_JBHTCM010000015.1"/>
</dbReference>
<evidence type="ECO:0000259" key="5">
    <source>
        <dbReference type="Pfam" id="PF00675"/>
    </source>
</evidence>
<feature type="domain" description="Peptidase M16 C-terminal" evidence="6">
    <location>
        <begin position="168"/>
        <end position="339"/>
    </location>
</feature>